<dbReference type="Gene3D" id="3.30.497.10">
    <property type="entry name" value="Antithrombin, subunit I, domain 2"/>
    <property type="match status" value="1"/>
</dbReference>
<proteinExistence type="inferred from homology"/>
<keyword evidence="1" id="KW-0646">Protease inhibitor</keyword>
<feature type="region of interest" description="Disordered" evidence="4">
    <location>
        <begin position="181"/>
        <end position="212"/>
    </location>
</feature>
<dbReference type="InterPro" id="IPR023796">
    <property type="entry name" value="Serpin_dom"/>
</dbReference>
<accession>A0ABQ9JVA0</accession>
<keyword evidence="7" id="KW-1185">Reference proteome</keyword>
<dbReference type="InterPro" id="IPR036186">
    <property type="entry name" value="Serpin_sf"/>
</dbReference>
<keyword evidence="2" id="KW-0722">Serine protease inhibitor</keyword>
<sequence>MPGQQLALNEDNRFETTTVEAPKLTEQKTELPVTTEEFIIKVMDNTEAPSTDRTLMESIDQLLSQAVVNVEEAIFSINDTDKIQNMLNNSGKKNMTDLRKESATLASDMLDLNNERTEETTTLTTVSTTGMDEINLLSESVGSLLSQISDNSQANMTTIEYIIPTEKSATISVLNRETDYTTDSTTTEKTTTASTYTNEVSQKVPDEEQESTTQFESTTIFYIRSCITIIDNNSENQVQVKNVTKPNKSDLSLEEELNDEIRKNSTVNQENKTSMLSAENKESISALYNRSDLNSGVSNGITSETENTTPTETTVLVEASTEQLRQSTLQEESTTATASTNSIEEISSETEEPATIIIIKRTKKPTTETPSTIDSNTQDESTINKETTVFNENLESTTYQHQSETTDMAEKAEPTTIEVIKKYVRRENTTAVAEEVQPTIDVIISENNKVSETTKPDTENNQTNIQNTEMYAENPYETNNAQESSNVNIKIPSHQKMRKPTENKPNSTWTLVPTIAPHREESISQSQPPHFEPHLEHFPEIIEPPSHIDLTAKPLQGFGLEDSTSRLDTDIYQFAQLCNELAFGFWKTVTNGISSARSVIVSPFGSTSLLAMVFLGARGATSGEMNEILRLDDMVTFNPHLIFKNVTESVKTDVPSSGVAASVIIRELFSDRSKGKLLPFYKERAKAFYDGYVEEVSFREIGDVIRRRTNLQVKKYTNGKITEYLKDSSITARPPLAGVSVNIFQTDCSQASIDGRDGELHFVVLPSIRQRRLIPIPAVVYKSGFLAGYEPSLDATAVALVIPGQQGIPAPGDGLARLEKRLVESSFKKGAWSRLLRSLIPRPGLEVQIPKFTHKSLINATVTLKKMGLHDLFDGEKADLRGLNGVANELYLSDMLQINSFATCGEKRIGAEAHHSEIYPATAVTARNARYLDNYQGDVAYRSELLEEPRDYQRAFHDPLHDPSYLSLPLSLRPRQARVPESPRLKFDRPFIYFVRHNPTGLILHMGRFNPRLLP</sequence>
<feature type="domain" description="Serpin" evidence="5">
    <location>
        <begin position="583"/>
        <end position="1011"/>
    </location>
</feature>
<dbReference type="InterPro" id="IPR042178">
    <property type="entry name" value="Serpin_sf_1"/>
</dbReference>
<evidence type="ECO:0000259" key="5">
    <source>
        <dbReference type="SMART" id="SM00093"/>
    </source>
</evidence>
<dbReference type="InterPro" id="IPR042185">
    <property type="entry name" value="Serpin_sf_2"/>
</dbReference>
<dbReference type="Gene3D" id="2.30.39.10">
    <property type="entry name" value="Alpha-1-antitrypsin, domain 1"/>
    <property type="match status" value="2"/>
</dbReference>
<evidence type="ECO:0000256" key="1">
    <source>
        <dbReference type="ARBA" id="ARBA00022690"/>
    </source>
</evidence>
<feature type="compositionally biased region" description="Low complexity" evidence="4">
    <location>
        <begin position="181"/>
        <end position="197"/>
    </location>
</feature>
<name>A0ABQ9JVA0_9CUCU</name>
<dbReference type="EMBL" id="JAPWTJ010000137">
    <property type="protein sequence ID" value="KAJ8982263.1"/>
    <property type="molecule type" value="Genomic_DNA"/>
</dbReference>
<dbReference type="SMART" id="SM00093">
    <property type="entry name" value="SERPIN"/>
    <property type="match status" value="1"/>
</dbReference>
<dbReference type="InterPro" id="IPR023795">
    <property type="entry name" value="Serpin_CS"/>
</dbReference>
<gene>
    <name evidence="6" type="ORF">NQ317_007234</name>
</gene>
<feature type="compositionally biased region" description="Low complexity" evidence="4">
    <location>
        <begin position="327"/>
        <end position="345"/>
    </location>
</feature>
<dbReference type="PANTHER" id="PTHR11461:SF372">
    <property type="entry name" value="ACCESSORY GLAND PROTEIN ACP76A-RELATED"/>
    <property type="match status" value="1"/>
</dbReference>
<evidence type="ECO:0000313" key="6">
    <source>
        <dbReference type="EMBL" id="KAJ8982263.1"/>
    </source>
</evidence>
<protein>
    <recommendedName>
        <fullName evidence="5">Serpin domain-containing protein</fullName>
    </recommendedName>
</protein>
<dbReference type="PANTHER" id="PTHR11461">
    <property type="entry name" value="SERINE PROTEASE INHIBITOR, SERPIN"/>
    <property type="match status" value="1"/>
</dbReference>
<dbReference type="PROSITE" id="PS00284">
    <property type="entry name" value="SERPIN"/>
    <property type="match status" value="1"/>
</dbReference>
<dbReference type="Pfam" id="PF00079">
    <property type="entry name" value="Serpin"/>
    <property type="match status" value="1"/>
</dbReference>
<evidence type="ECO:0000313" key="7">
    <source>
        <dbReference type="Proteomes" id="UP001162164"/>
    </source>
</evidence>
<evidence type="ECO:0000256" key="4">
    <source>
        <dbReference type="SAM" id="MobiDB-lite"/>
    </source>
</evidence>
<reference evidence="6" key="1">
    <citation type="journal article" date="2023" name="Insect Mol. Biol.">
        <title>Genome sequencing provides insights into the evolution of gene families encoding plant cell wall-degrading enzymes in longhorned beetles.</title>
        <authorList>
            <person name="Shin N.R."/>
            <person name="Okamura Y."/>
            <person name="Kirsch R."/>
            <person name="Pauchet Y."/>
        </authorList>
    </citation>
    <scope>NUCLEOTIDE SEQUENCE</scope>
    <source>
        <strain evidence="6">MMC_N1</strain>
    </source>
</reference>
<comment type="caution">
    <text evidence="6">The sequence shown here is derived from an EMBL/GenBank/DDBJ whole genome shotgun (WGS) entry which is preliminary data.</text>
</comment>
<evidence type="ECO:0000256" key="3">
    <source>
        <dbReference type="RuleBase" id="RU000411"/>
    </source>
</evidence>
<dbReference type="Proteomes" id="UP001162164">
    <property type="component" value="Unassembled WGS sequence"/>
</dbReference>
<dbReference type="SUPFAM" id="SSF56574">
    <property type="entry name" value="Serpins"/>
    <property type="match status" value="1"/>
</dbReference>
<dbReference type="InterPro" id="IPR000215">
    <property type="entry name" value="Serpin_fam"/>
</dbReference>
<organism evidence="6 7">
    <name type="scientific">Molorchus minor</name>
    <dbReference type="NCBI Taxonomy" id="1323400"/>
    <lineage>
        <taxon>Eukaryota</taxon>
        <taxon>Metazoa</taxon>
        <taxon>Ecdysozoa</taxon>
        <taxon>Arthropoda</taxon>
        <taxon>Hexapoda</taxon>
        <taxon>Insecta</taxon>
        <taxon>Pterygota</taxon>
        <taxon>Neoptera</taxon>
        <taxon>Endopterygota</taxon>
        <taxon>Coleoptera</taxon>
        <taxon>Polyphaga</taxon>
        <taxon>Cucujiformia</taxon>
        <taxon>Chrysomeloidea</taxon>
        <taxon>Cerambycidae</taxon>
        <taxon>Lamiinae</taxon>
        <taxon>Monochamini</taxon>
        <taxon>Molorchus</taxon>
    </lineage>
</organism>
<feature type="region of interest" description="Disordered" evidence="4">
    <location>
        <begin position="326"/>
        <end position="350"/>
    </location>
</feature>
<evidence type="ECO:0000256" key="2">
    <source>
        <dbReference type="ARBA" id="ARBA00022900"/>
    </source>
</evidence>
<comment type="similarity">
    <text evidence="3">Belongs to the serpin family.</text>
</comment>